<evidence type="ECO:0000259" key="9">
    <source>
        <dbReference type="Pfam" id="PF03372"/>
    </source>
</evidence>
<evidence type="ECO:0000256" key="8">
    <source>
        <dbReference type="ARBA" id="ARBA00023204"/>
    </source>
</evidence>
<evidence type="ECO:0000313" key="11">
    <source>
        <dbReference type="Proteomes" id="UP000201728"/>
    </source>
</evidence>
<keyword evidence="10" id="KW-0269">Exonuclease</keyword>
<gene>
    <name evidence="10" type="ORF">clem_10345</name>
</gene>
<evidence type="ECO:0000256" key="6">
    <source>
        <dbReference type="ARBA" id="ARBA00022801"/>
    </source>
</evidence>
<evidence type="ECO:0000256" key="1">
    <source>
        <dbReference type="ARBA" id="ARBA00001936"/>
    </source>
</evidence>
<name>A0A222P4A0_9GAMM</name>
<dbReference type="GO" id="GO:0004527">
    <property type="term" value="F:exonuclease activity"/>
    <property type="evidence" value="ECO:0007669"/>
    <property type="project" value="UniProtKB-KW"/>
</dbReference>
<dbReference type="RefSeq" id="WP_094091454.1">
    <property type="nucleotide sequence ID" value="NZ_CP016397.1"/>
</dbReference>
<reference evidence="11" key="1">
    <citation type="submission" date="2016-07" db="EMBL/GenBank/DDBJ databases">
        <authorList>
            <person name="Florea S."/>
            <person name="Webb J.S."/>
            <person name="Jaromczyk J."/>
            <person name="Schardl C.L."/>
        </authorList>
    </citation>
    <scope>NUCLEOTIDE SEQUENCE [LARGE SCALE GENOMIC DNA]</scope>
    <source>
        <strain evidence="11">CDC-D5610</strain>
    </source>
</reference>
<dbReference type="GO" id="GO:0046872">
    <property type="term" value="F:metal ion binding"/>
    <property type="evidence" value="ECO:0007669"/>
    <property type="project" value="UniProtKB-KW"/>
</dbReference>
<proteinExistence type="predicted"/>
<keyword evidence="11" id="KW-1185">Reference proteome</keyword>
<dbReference type="OrthoDB" id="9812856at2"/>
<keyword evidence="6" id="KW-0378">Hydrolase</keyword>
<keyword evidence="4" id="KW-0479">Metal-binding</keyword>
<dbReference type="AlphaFoldDB" id="A0A222P4A0"/>
<accession>A0A222P4A0</accession>
<comment type="cofactor">
    <cofactor evidence="1">
        <name>Mn(2+)</name>
        <dbReference type="ChEBI" id="CHEBI:29035"/>
    </cofactor>
</comment>
<evidence type="ECO:0000256" key="4">
    <source>
        <dbReference type="ARBA" id="ARBA00022723"/>
    </source>
</evidence>
<dbReference type="EMBL" id="CP016397">
    <property type="protein sequence ID" value="ASQ46615.1"/>
    <property type="molecule type" value="Genomic_DNA"/>
</dbReference>
<dbReference type="SUPFAM" id="SSF56219">
    <property type="entry name" value="DNase I-like"/>
    <property type="match status" value="1"/>
</dbReference>
<organism evidence="10 11">
    <name type="scientific">Legionella clemsonensis</name>
    <dbReference type="NCBI Taxonomy" id="1867846"/>
    <lineage>
        <taxon>Bacteria</taxon>
        <taxon>Pseudomonadati</taxon>
        <taxon>Pseudomonadota</taxon>
        <taxon>Gammaproteobacteria</taxon>
        <taxon>Legionellales</taxon>
        <taxon>Legionellaceae</taxon>
        <taxon>Legionella</taxon>
    </lineage>
</organism>
<sequence>MPDTLRISTYNINWGKGPWKLTSPTTSIDALRKTNADIVLLQETTPFWQEMLEKNFVKRYPYRYFRHHNNAGGLAVMAKFPCQTIEYIHPQIGWHPIWIFKSETPLGPIQFANLHLTPPLVNESSMGFMFHALFTSPPIRLQEIYHVKQCLQPEIPTIIAGDFNEGDNGGAVNYLRNQNFIDALNATQFQGYTWHWRIAILCFRERLDRMFSSPSLKPVNSEVIYDGDSDHFPLLVDFIKTKNQGFTPY</sequence>
<evidence type="ECO:0000256" key="5">
    <source>
        <dbReference type="ARBA" id="ARBA00022763"/>
    </source>
</evidence>
<dbReference type="Proteomes" id="UP000201728">
    <property type="component" value="Chromosome"/>
</dbReference>
<dbReference type="Pfam" id="PF03372">
    <property type="entry name" value="Exo_endo_phos"/>
    <property type="match status" value="1"/>
</dbReference>
<evidence type="ECO:0000256" key="3">
    <source>
        <dbReference type="ARBA" id="ARBA00022722"/>
    </source>
</evidence>
<evidence type="ECO:0000256" key="7">
    <source>
        <dbReference type="ARBA" id="ARBA00022842"/>
    </source>
</evidence>
<comment type="cofactor">
    <cofactor evidence="2">
        <name>Mg(2+)</name>
        <dbReference type="ChEBI" id="CHEBI:18420"/>
    </cofactor>
</comment>
<dbReference type="InterPro" id="IPR036691">
    <property type="entry name" value="Endo/exonu/phosph_ase_sf"/>
</dbReference>
<dbReference type="PANTHER" id="PTHR15822:SF4">
    <property type="entry name" value="TYROSYL-DNA PHOSPHODIESTERASE 2"/>
    <property type="match status" value="1"/>
</dbReference>
<keyword evidence="7" id="KW-0460">Magnesium</keyword>
<dbReference type="GO" id="GO:0006281">
    <property type="term" value="P:DNA repair"/>
    <property type="evidence" value="ECO:0007669"/>
    <property type="project" value="UniProtKB-KW"/>
</dbReference>
<feature type="domain" description="Endonuclease/exonuclease/phosphatase" evidence="9">
    <location>
        <begin position="9"/>
        <end position="231"/>
    </location>
</feature>
<dbReference type="KEGG" id="lcd:clem_10345"/>
<evidence type="ECO:0000313" key="10">
    <source>
        <dbReference type="EMBL" id="ASQ46615.1"/>
    </source>
</evidence>
<keyword evidence="10" id="KW-0255">Endonuclease</keyword>
<protein>
    <submittedName>
        <fullName evidence="10">Endonuclease/Exonuclease/phosphatase family protein</fullName>
    </submittedName>
</protein>
<dbReference type="Gene3D" id="3.60.10.10">
    <property type="entry name" value="Endonuclease/exonuclease/phosphatase"/>
    <property type="match status" value="1"/>
</dbReference>
<keyword evidence="5" id="KW-0227">DNA damage</keyword>
<dbReference type="GO" id="GO:0004519">
    <property type="term" value="F:endonuclease activity"/>
    <property type="evidence" value="ECO:0007669"/>
    <property type="project" value="UniProtKB-KW"/>
</dbReference>
<evidence type="ECO:0000256" key="2">
    <source>
        <dbReference type="ARBA" id="ARBA00001946"/>
    </source>
</evidence>
<dbReference type="InterPro" id="IPR005135">
    <property type="entry name" value="Endo/exonuclease/phosphatase"/>
</dbReference>
<dbReference type="PANTHER" id="PTHR15822">
    <property type="entry name" value="TRAF AND TNF RECEPTOR-ASSOCIATED PROTEIN"/>
    <property type="match status" value="1"/>
</dbReference>
<dbReference type="InterPro" id="IPR051547">
    <property type="entry name" value="TDP2-like"/>
</dbReference>
<keyword evidence="8" id="KW-0234">DNA repair</keyword>
<keyword evidence="3" id="KW-0540">Nuclease</keyword>